<feature type="transmembrane region" description="Helical" evidence="2">
    <location>
        <begin position="273"/>
        <end position="295"/>
    </location>
</feature>
<feature type="compositionally biased region" description="Polar residues" evidence="1">
    <location>
        <begin position="133"/>
        <end position="142"/>
    </location>
</feature>
<proteinExistence type="predicted"/>
<accession>A0A3M6V6C7</accession>
<keyword evidence="2" id="KW-0472">Membrane</keyword>
<dbReference type="OrthoDB" id="6021257at2759"/>
<dbReference type="PANTHER" id="PTHR28598:SF1">
    <property type="entry name" value="STAGA COMPLEX 65 SUBUNIT GAMMA"/>
    <property type="match status" value="1"/>
</dbReference>
<name>A0A3M6V6C7_POCDA</name>
<dbReference type="Proteomes" id="UP000275408">
    <property type="component" value="Unassembled WGS sequence"/>
</dbReference>
<feature type="region of interest" description="Disordered" evidence="1">
    <location>
        <begin position="121"/>
        <end position="142"/>
    </location>
</feature>
<evidence type="ECO:0000256" key="1">
    <source>
        <dbReference type="SAM" id="MobiDB-lite"/>
    </source>
</evidence>
<dbReference type="STRING" id="46731.A0A3M6V6C7"/>
<dbReference type="AlphaFoldDB" id="A0A3M6V6C7"/>
<feature type="transmembrane region" description="Helical" evidence="2">
    <location>
        <begin position="243"/>
        <end position="261"/>
    </location>
</feature>
<comment type="caution">
    <text evidence="3">The sequence shown here is derived from an EMBL/GenBank/DDBJ whole genome shotgun (WGS) entry which is preliminary data.</text>
</comment>
<evidence type="ECO:0000313" key="4">
    <source>
        <dbReference type="Proteomes" id="UP000275408"/>
    </source>
</evidence>
<dbReference type="EMBL" id="RCHS01000010">
    <property type="protein sequence ID" value="RMX61482.1"/>
    <property type="molecule type" value="Genomic_DNA"/>
</dbReference>
<evidence type="ECO:0000313" key="3">
    <source>
        <dbReference type="EMBL" id="RMX61482.1"/>
    </source>
</evidence>
<dbReference type="CDD" id="cd06847">
    <property type="entry name" value="HFD_SUPT7L"/>
    <property type="match status" value="1"/>
</dbReference>
<evidence type="ECO:0000256" key="2">
    <source>
        <dbReference type="SAM" id="Phobius"/>
    </source>
</evidence>
<protein>
    <submittedName>
        <fullName evidence="3">Uncharacterized protein</fullName>
    </submittedName>
</protein>
<reference evidence="3 4" key="1">
    <citation type="journal article" date="2018" name="Sci. Rep.">
        <title>Comparative analysis of the Pocillopora damicornis genome highlights role of immune system in coral evolution.</title>
        <authorList>
            <person name="Cunning R."/>
            <person name="Bay R.A."/>
            <person name="Gillette P."/>
            <person name="Baker A.C."/>
            <person name="Traylor-Knowles N."/>
        </authorList>
    </citation>
    <scope>NUCLEOTIDE SEQUENCE [LARGE SCALE GENOMIC DNA]</scope>
    <source>
        <strain evidence="3">RSMAS</strain>
        <tissue evidence="3">Whole animal</tissue>
    </source>
</reference>
<keyword evidence="2" id="KW-0812">Transmembrane</keyword>
<gene>
    <name evidence="3" type="ORF">pdam_00003518</name>
</gene>
<keyword evidence="4" id="KW-1185">Reference proteome</keyword>
<feature type="transmembrane region" description="Helical" evidence="2">
    <location>
        <begin position="320"/>
        <end position="338"/>
    </location>
</feature>
<dbReference type="GO" id="GO:0003713">
    <property type="term" value="F:transcription coactivator activity"/>
    <property type="evidence" value="ECO:0007669"/>
    <property type="project" value="TreeGrafter"/>
</dbReference>
<dbReference type="GO" id="GO:0000124">
    <property type="term" value="C:SAGA complex"/>
    <property type="evidence" value="ECO:0007669"/>
    <property type="project" value="InterPro"/>
</dbReference>
<organism evidence="3 4">
    <name type="scientific">Pocillopora damicornis</name>
    <name type="common">Cauliflower coral</name>
    <name type="synonym">Millepora damicornis</name>
    <dbReference type="NCBI Taxonomy" id="46731"/>
    <lineage>
        <taxon>Eukaryota</taxon>
        <taxon>Metazoa</taxon>
        <taxon>Cnidaria</taxon>
        <taxon>Anthozoa</taxon>
        <taxon>Hexacorallia</taxon>
        <taxon>Scleractinia</taxon>
        <taxon>Astrocoeniina</taxon>
        <taxon>Pocilloporidae</taxon>
        <taxon>Pocillopora</taxon>
    </lineage>
</organism>
<sequence length="380" mass="41530">MAATTNCVEHWGELDPPLPKTAGLHVEMTEPKAADYEIPRLHQPSSEHFPPKDELPMKFMASVKPPLDKHSQNLTLHCIELQHHKRLASESSLEILTDILDDFNTKLCRLLRMSVDNNALGGRTGFPDPSARKSATVSSGGNSQGYIVKDEVELKGSGLSCKTSVGTDTSDQGPELSLLSPYGMVSSGTNTELWNFGTRNTTDSLFNDLLGETRPKYFENSLAFFANEPRSVPCRKRELIPSYATNTTAVLALVLAAFVTIRCRLNRFCEDTLFYLMAINLITTVTIVLLLHVAFGSCKPQLDAAAPKVSWIKFCVKNKGTALFVALFIACFGVMLSFQKVLNLLLLNAAVGIALPMAFNDLNGSGCETEKEIGGLVISK</sequence>
<keyword evidence="2" id="KW-1133">Transmembrane helix</keyword>
<dbReference type="PANTHER" id="PTHR28598">
    <property type="entry name" value="STAGA COMPLEX 65 SUBUNIT GAMMA"/>
    <property type="match status" value="1"/>
</dbReference>
<dbReference type="InterPro" id="IPR039460">
    <property type="entry name" value="SUPT7L/Spt7"/>
</dbReference>